<evidence type="ECO:0000259" key="9">
    <source>
        <dbReference type="Pfam" id="PF00884"/>
    </source>
</evidence>
<protein>
    <submittedName>
        <fullName evidence="11">Type III effector</fullName>
        <ecNumber evidence="11">2.7.-.-</ecNumber>
    </submittedName>
</protein>
<feature type="domain" description="Phosphoethanolamine transferase N-terminal" evidence="10">
    <location>
        <begin position="59"/>
        <end position="207"/>
    </location>
</feature>
<evidence type="ECO:0000313" key="11">
    <source>
        <dbReference type="EMBL" id="STP09649.1"/>
    </source>
</evidence>
<dbReference type="Proteomes" id="UP000255335">
    <property type="component" value="Unassembled WGS sequence"/>
</dbReference>
<dbReference type="GO" id="GO:0016776">
    <property type="term" value="F:phosphotransferase activity, phosphate group as acceptor"/>
    <property type="evidence" value="ECO:0007669"/>
    <property type="project" value="TreeGrafter"/>
</dbReference>
<feature type="transmembrane region" description="Helical" evidence="8">
    <location>
        <begin position="120"/>
        <end position="144"/>
    </location>
</feature>
<dbReference type="Pfam" id="PF08019">
    <property type="entry name" value="EptA_B_N"/>
    <property type="match status" value="1"/>
</dbReference>
<dbReference type="Gene3D" id="3.40.720.10">
    <property type="entry name" value="Alkaline Phosphatase, subunit A"/>
    <property type="match status" value="1"/>
</dbReference>
<dbReference type="Pfam" id="PF00884">
    <property type="entry name" value="Sulfatase"/>
    <property type="match status" value="1"/>
</dbReference>
<keyword evidence="2" id="KW-1003">Cell membrane</keyword>
<evidence type="ECO:0000256" key="5">
    <source>
        <dbReference type="ARBA" id="ARBA00022692"/>
    </source>
</evidence>
<keyword evidence="3" id="KW-0997">Cell inner membrane</keyword>
<dbReference type="InterPro" id="IPR017850">
    <property type="entry name" value="Alkaline_phosphatase_core_sf"/>
</dbReference>
<dbReference type="InterPro" id="IPR040423">
    <property type="entry name" value="PEA_transferase"/>
</dbReference>
<dbReference type="SUPFAM" id="SSF53649">
    <property type="entry name" value="Alkaline phosphatase-like"/>
    <property type="match status" value="1"/>
</dbReference>
<proteinExistence type="predicted"/>
<evidence type="ECO:0000256" key="2">
    <source>
        <dbReference type="ARBA" id="ARBA00022475"/>
    </source>
</evidence>
<evidence type="ECO:0000256" key="1">
    <source>
        <dbReference type="ARBA" id="ARBA00004429"/>
    </source>
</evidence>
<dbReference type="RefSeq" id="WP_115026309.1">
    <property type="nucleotide sequence ID" value="NZ_UGHZ01000001.1"/>
</dbReference>
<dbReference type="PANTHER" id="PTHR30443">
    <property type="entry name" value="INNER MEMBRANE PROTEIN"/>
    <property type="match status" value="1"/>
</dbReference>
<feature type="transmembrane region" description="Helical" evidence="8">
    <location>
        <begin position="156"/>
        <end position="174"/>
    </location>
</feature>
<evidence type="ECO:0000313" key="12">
    <source>
        <dbReference type="Proteomes" id="UP000255335"/>
    </source>
</evidence>
<keyword evidence="6 8" id="KW-1133">Transmembrane helix</keyword>
<dbReference type="EMBL" id="UGHZ01000001">
    <property type="protein sequence ID" value="STP09649.1"/>
    <property type="molecule type" value="Genomic_DNA"/>
</dbReference>
<keyword evidence="5 8" id="KW-0812">Transmembrane</keyword>
<feature type="domain" description="Sulfatase N-terminal" evidence="9">
    <location>
        <begin position="232"/>
        <end position="519"/>
    </location>
</feature>
<reference evidence="11 12" key="1">
    <citation type="submission" date="2018-06" db="EMBL/GenBank/DDBJ databases">
        <authorList>
            <consortium name="Pathogen Informatics"/>
            <person name="Doyle S."/>
        </authorList>
    </citation>
    <scope>NUCLEOTIDE SEQUENCE [LARGE SCALE GENOMIC DNA]</scope>
    <source>
        <strain evidence="11 12">NCTC12221</strain>
    </source>
</reference>
<dbReference type="InterPro" id="IPR000917">
    <property type="entry name" value="Sulfatase_N"/>
</dbReference>
<sequence>MLKFFKKIFSHAISYHWLILIVSAYIVLCLNHSFHKTFDNVALQAGFGYLVWAKYIVHIAILALAFEILSLRLSVKYVVIFVLLLCSVCGFYMESLGVVLDEDIIQSVFETHTNEALDMISVGFIVYVLLFGAVPSVLVFFIKIKRFSLKKALREKLFFVVVLAIMISGSYATMGKDITFVFKTQKVLGDMPNPIAPIRSFVQYIQHSKEKNFTPMLVAEDAVLSVDSPKQIVLFVIGESARSANFSLNGYEKETNPYTKAFNVISFREFYSCGVITAIAVPCMLTHYTRETYTHRNLSLYVNNILDIAQSVGYDVWYLGNNGGKCVGGCDRNIRNTLFYPTDSLDGIMLKDIAKIVKKAKQNNRNTFIVIHGYGSHGASYTSRYPKEFERFTPVCEQKELSKCTTKEINNAYDNSLLYTDWVLAQMIGMLQKDSTSKDSSPMRSMLWYVSDHGESLGELGLYMHGGLGYTLAPKYQKHIPSIMWFSQSWGEFPHLARKRVEQDFSQDYVFHTLLHILNVQTQDYDKNLDILQP</sequence>
<dbReference type="CDD" id="cd16017">
    <property type="entry name" value="LptA"/>
    <property type="match status" value="1"/>
</dbReference>
<keyword evidence="7 8" id="KW-0472">Membrane</keyword>
<evidence type="ECO:0000256" key="6">
    <source>
        <dbReference type="ARBA" id="ARBA00022989"/>
    </source>
</evidence>
<evidence type="ECO:0000256" key="3">
    <source>
        <dbReference type="ARBA" id="ARBA00022519"/>
    </source>
</evidence>
<dbReference type="GO" id="GO:0009244">
    <property type="term" value="P:lipopolysaccharide core region biosynthetic process"/>
    <property type="evidence" value="ECO:0007669"/>
    <property type="project" value="TreeGrafter"/>
</dbReference>
<evidence type="ECO:0000256" key="7">
    <source>
        <dbReference type="ARBA" id="ARBA00023136"/>
    </source>
</evidence>
<comment type="subcellular location">
    <subcellularLocation>
        <location evidence="1">Cell inner membrane</location>
        <topology evidence="1">Multi-pass membrane protein</topology>
    </subcellularLocation>
</comment>
<feature type="transmembrane region" description="Helical" evidence="8">
    <location>
        <begin position="46"/>
        <end position="66"/>
    </location>
</feature>
<name>A0A377JPF2_9HELI</name>
<dbReference type="EC" id="2.7.-.-" evidence="11"/>
<dbReference type="InterPro" id="IPR058130">
    <property type="entry name" value="PEA_transf_C"/>
</dbReference>
<gene>
    <name evidence="11" type="primary">hopA</name>
    <name evidence="11" type="ORF">NCTC12221_01095</name>
</gene>
<evidence type="ECO:0000256" key="8">
    <source>
        <dbReference type="SAM" id="Phobius"/>
    </source>
</evidence>
<keyword evidence="4 11" id="KW-0808">Transferase</keyword>
<dbReference type="InterPro" id="IPR012549">
    <property type="entry name" value="EptA-like_N"/>
</dbReference>
<dbReference type="GO" id="GO:0005886">
    <property type="term" value="C:plasma membrane"/>
    <property type="evidence" value="ECO:0007669"/>
    <property type="project" value="UniProtKB-SubCell"/>
</dbReference>
<dbReference type="AlphaFoldDB" id="A0A377JPF2"/>
<feature type="transmembrane region" description="Helical" evidence="8">
    <location>
        <begin position="12"/>
        <end position="34"/>
    </location>
</feature>
<dbReference type="PANTHER" id="PTHR30443:SF0">
    <property type="entry name" value="PHOSPHOETHANOLAMINE TRANSFERASE EPTA"/>
    <property type="match status" value="1"/>
</dbReference>
<evidence type="ECO:0000259" key="10">
    <source>
        <dbReference type="Pfam" id="PF08019"/>
    </source>
</evidence>
<evidence type="ECO:0000256" key="4">
    <source>
        <dbReference type="ARBA" id="ARBA00022679"/>
    </source>
</evidence>
<organism evidence="11 12">
    <name type="scientific">Helicobacter cinaedi</name>
    <dbReference type="NCBI Taxonomy" id="213"/>
    <lineage>
        <taxon>Bacteria</taxon>
        <taxon>Pseudomonadati</taxon>
        <taxon>Campylobacterota</taxon>
        <taxon>Epsilonproteobacteria</taxon>
        <taxon>Campylobacterales</taxon>
        <taxon>Helicobacteraceae</taxon>
        <taxon>Helicobacter</taxon>
    </lineage>
</organism>
<accession>A0A377JPF2</accession>
<feature type="transmembrane region" description="Helical" evidence="8">
    <location>
        <begin position="78"/>
        <end position="100"/>
    </location>
</feature>